<dbReference type="EMBL" id="OZ034813">
    <property type="protein sequence ID" value="CAL1353816.1"/>
    <property type="molecule type" value="Genomic_DNA"/>
</dbReference>
<keyword evidence="2" id="KW-1185">Reference proteome</keyword>
<dbReference type="Proteomes" id="UP001497516">
    <property type="component" value="Chromosome 1"/>
</dbReference>
<organism evidence="1 2">
    <name type="scientific">Linum trigynum</name>
    <dbReference type="NCBI Taxonomy" id="586398"/>
    <lineage>
        <taxon>Eukaryota</taxon>
        <taxon>Viridiplantae</taxon>
        <taxon>Streptophyta</taxon>
        <taxon>Embryophyta</taxon>
        <taxon>Tracheophyta</taxon>
        <taxon>Spermatophyta</taxon>
        <taxon>Magnoliopsida</taxon>
        <taxon>eudicotyledons</taxon>
        <taxon>Gunneridae</taxon>
        <taxon>Pentapetalae</taxon>
        <taxon>rosids</taxon>
        <taxon>fabids</taxon>
        <taxon>Malpighiales</taxon>
        <taxon>Linaceae</taxon>
        <taxon>Linum</taxon>
    </lineage>
</organism>
<sequence>MAEPVETFSSSYHSSGCDDGSSIGGREAIFTTFPQHTIHHDQAAGVLSSGFSVLVSSTAKHEKPSPLFKAWLLFVRWPQIEAPSCFLLLQPSNPS</sequence>
<dbReference type="AlphaFoldDB" id="A0AAV2CCA8"/>
<reference evidence="1 2" key="1">
    <citation type="submission" date="2024-04" db="EMBL/GenBank/DDBJ databases">
        <authorList>
            <person name="Fracassetti M."/>
        </authorList>
    </citation>
    <scope>NUCLEOTIDE SEQUENCE [LARGE SCALE GENOMIC DNA]</scope>
</reference>
<name>A0AAV2CCA8_9ROSI</name>
<evidence type="ECO:0000313" key="1">
    <source>
        <dbReference type="EMBL" id="CAL1353816.1"/>
    </source>
</evidence>
<gene>
    <name evidence="1" type="ORF">LTRI10_LOCUS1687</name>
</gene>
<evidence type="ECO:0000313" key="2">
    <source>
        <dbReference type="Proteomes" id="UP001497516"/>
    </source>
</evidence>
<protein>
    <submittedName>
        <fullName evidence="1">Uncharacterized protein</fullName>
    </submittedName>
</protein>
<accession>A0AAV2CCA8</accession>
<proteinExistence type="predicted"/>